<accession>A0A8C2P5M5</accession>
<protein>
    <submittedName>
        <fullName evidence="2">Uncharacterized protein</fullName>
    </submittedName>
</protein>
<feature type="compositionally biased region" description="Polar residues" evidence="1">
    <location>
        <begin position="38"/>
        <end position="53"/>
    </location>
</feature>
<feature type="region of interest" description="Disordered" evidence="1">
    <location>
        <begin position="1"/>
        <end position="53"/>
    </location>
</feature>
<reference evidence="2" key="2">
    <citation type="submission" date="2025-08" db="UniProtKB">
        <authorList>
            <consortium name="Ensembl"/>
        </authorList>
    </citation>
    <scope>IDENTIFICATION</scope>
</reference>
<proteinExistence type="predicted"/>
<evidence type="ECO:0000313" key="2">
    <source>
        <dbReference type="Ensembl" id="ENSCHIP00010014209.1"/>
    </source>
</evidence>
<reference evidence="2" key="1">
    <citation type="submission" date="2019-03" db="EMBL/GenBank/DDBJ databases">
        <title>Genome sequencing and reference-guided assembly of Black Bengal Goat (Capra hircus).</title>
        <authorList>
            <person name="Siddiki A.Z."/>
            <person name="Baten A."/>
            <person name="Billah M."/>
            <person name="Alam M.A.U."/>
            <person name="Shawrob K.S.M."/>
            <person name="Saha S."/>
            <person name="Chowdhury M."/>
            <person name="Rahman A.H."/>
            <person name="Stear M."/>
            <person name="Miah G."/>
            <person name="Das G.B."/>
            <person name="Hossain M.M."/>
            <person name="Kumkum M."/>
            <person name="Islam M.S."/>
            <person name="Mollah A.M."/>
            <person name="Ahsan A."/>
            <person name="Tusar F."/>
            <person name="Khan M.K.I."/>
        </authorList>
    </citation>
    <scope>NUCLEOTIDE SEQUENCE [LARGE SCALE GENOMIC DNA]</scope>
</reference>
<organism evidence="2">
    <name type="scientific">Capra hircus</name>
    <name type="common">Goat</name>
    <dbReference type="NCBI Taxonomy" id="9925"/>
    <lineage>
        <taxon>Eukaryota</taxon>
        <taxon>Metazoa</taxon>
        <taxon>Chordata</taxon>
        <taxon>Craniata</taxon>
        <taxon>Vertebrata</taxon>
        <taxon>Euteleostomi</taxon>
        <taxon>Mammalia</taxon>
        <taxon>Eutheria</taxon>
        <taxon>Laurasiatheria</taxon>
        <taxon>Artiodactyla</taxon>
        <taxon>Ruminantia</taxon>
        <taxon>Pecora</taxon>
        <taxon>Bovidae</taxon>
        <taxon>Caprinae</taxon>
        <taxon>Capra</taxon>
    </lineage>
</organism>
<dbReference type="AlphaFoldDB" id="A0A8C2P5M5"/>
<dbReference type="Ensembl" id="ENSCHIT00010019997.1">
    <property type="protein sequence ID" value="ENSCHIP00010014209.1"/>
    <property type="gene ID" value="ENSCHIG00010010409.1"/>
</dbReference>
<name>A0A8C2P5M5_CAPHI</name>
<sequence length="349" mass="37013">MTDGTPFSSQMFQESCKAEPRVLSSLRLLEEDNPEPPSQQLQATGSGGSESLSNLDLSHGPLVALECLPFFRTYGQLLAEEELVPRPEVFRDQGGDQSVREEDSELPSSFFPYYRSKEESFPSLALPGGSCAGSRGPPTRREMQACCRCTRTVSGDCSAGPADLTSRRSHSAACCPILLVSAGHSHDSGLDTPLSSDFAFGSQSLHASGFVPYYRSPEEGLHISPGPPASPLWGQESAALCSLEQRSLLSPCLLGPRGHVVWRPNSRFTPCTAAEGPEAEAGGCRPCAAPGAVHVLTGRCLKPSLVPSHARHAPCSQPLCPTVLAPCPHTPVADLFLTRGMPAPAPHSS</sequence>
<evidence type="ECO:0000256" key="1">
    <source>
        <dbReference type="SAM" id="MobiDB-lite"/>
    </source>
</evidence>
<feature type="compositionally biased region" description="Polar residues" evidence="1">
    <location>
        <begin position="1"/>
        <end position="13"/>
    </location>
</feature>